<proteinExistence type="predicted"/>
<protein>
    <submittedName>
        <fullName evidence="1">Uncharacterized protein</fullName>
    </submittedName>
</protein>
<keyword evidence="2" id="KW-1185">Reference proteome</keyword>
<evidence type="ECO:0000313" key="2">
    <source>
        <dbReference type="Proteomes" id="UP001610334"/>
    </source>
</evidence>
<sequence>MLFGIRTLLEPIPIEKLARRKPAMKAQAARACILADYEDAHKRINPTPDWFLVEQAKRQAATTPYYLEDLLRREEQMGVDLSETPGYQDEWKVWEEHHVKFWRAFMVRDEASPQSLVDYSDYCQIYDGNGVDLSQLEVFVSVPDELRTRAKNEGVLVLTDMYRQARPRGESS</sequence>
<gene>
    <name evidence="1" type="ORF">BJX63DRAFT_438041</name>
</gene>
<organism evidence="1 2">
    <name type="scientific">Aspergillus granulosus</name>
    <dbReference type="NCBI Taxonomy" id="176169"/>
    <lineage>
        <taxon>Eukaryota</taxon>
        <taxon>Fungi</taxon>
        <taxon>Dikarya</taxon>
        <taxon>Ascomycota</taxon>
        <taxon>Pezizomycotina</taxon>
        <taxon>Eurotiomycetes</taxon>
        <taxon>Eurotiomycetidae</taxon>
        <taxon>Eurotiales</taxon>
        <taxon>Aspergillaceae</taxon>
        <taxon>Aspergillus</taxon>
        <taxon>Aspergillus subgen. Nidulantes</taxon>
    </lineage>
</organism>
<evidence type="ECO:0000313" key="1">
    <source>
        <dbReference type="EMBL" id="KAL2802269.1"/>
    </source>
</evidence>
<dbReference type="EMBL" id="JBFXLT010000195">
    <property type="protein sequence ID" value="KAL2802269.1"/>
    <property type="molecule type" value="Genomic_DNA"/>
</dbReference>
<comment type="caution">
    <text evidence="1">The sequence shown here is derived from an EMBL/GenBank/DDBJ whole genome shotgun (WGS) entry which is preliminary data.</text>
</comment>
<reference evidence="1 2" key="1">
    <citation type="submission" date="2024-07" db="EMBL/GenBank/DDBJ databases">
        <title>Section-level genome sequencing and comparative genomics of Aspergillus sections Usti and Cavernicolus.</title>
        <authorList>
            <consortium name="Lawrence Berkeley National Laboratory"/>
            <person name="Nybo J.L."/>
            <person name="Vesth T.C."/>
            <person name="Theobald S."/>
            <person name="Frisvad J.C."/>
            <person name="Larsen T.O."/>
            <person name="Kjaerboelling I."/>
            <person name="Rothschild-Mancinelli K."/>
            <person name="Lyhne E.K."/>
            <person name="Kogle M.E."/>
            <person name="Barry K."/>
            <person name="Clum A."/>
            <person name="Na H."/>
            <person name="Ledsgaard L."/>
            <person name="Lin J."/>
            <person name="Lipzen A."/>
            <person name="Kuo A."/>
            <person name="Riley R."/>
            <person name="Mondo S."/>
            <person name="Labutti K."/>
            <person name="Haridas S."/>
            <person name="Pangalinan J."/>
            <person name="Salamov A.A."/>
            <person name="Simmons B.A."/>
            <person name="Magnuson J.K."/>
            <person name="Chen J."/>
            <person name="Drula E."/>
            <person name="Henrissat B."/>
            <person name="Wiebenga A."/>
            <person name="Lubbers R.J."/>
            <person name="Gomes A.C."/>
            <person name="Makela M.R."/>
            <person name="Stajich J."/>
            <person name="Grigoriev I.V."/>
            <person name="Mortensen U.H."/>
            <person name="De Vries R.P."/>
            <person name="Baker S.E."/>
            <person name="Andersen M.R."/>
        </authorList>
    </citation>
    <scope>NUCLEOTIDE SEQUENCE [LARGE SCALE GENOMIC DNA]</scope>
    <source>
        <strain evidence="1 2">CBS 588.65</strain>
    </source>
</reference>
<dbReference type="Proteomes" id="UP001610334">
    <property type="component" value="Unassembled WGS sequence"/>
</dbReference>
<name>A0ABR4GT68_9EURO</name>
<accession>A0ABR4GT68</accession>